<dbReference type="PANTHER" id="PTHR10151:SF120">
    <property type="entry name" value="BIS(5'-ADENOSYL)-TRIPHOSPHATASE"/>
    <property type="match status" value="1"/>
</dbReference>
<dbReference type="Gene3D" id="3.30.1360.180">
    <property type="match status" value="1"/>
</dbReference>
<keyword evidence="1" id="KW-0472">Membrane</keyword>
<accession>A0A816E6G0</accession>
<evidence type="ECO:0000256" key="1">
    <source>
        <dbReference type="SAM" id="Phobius"/>
    </source>
</evidence>
<dbReference type="Proteomes" id="UP000663828">
    <property type="component" value="Unassembled WGS sequence"/>
</dbReference>
<evidence type="ECO:0000256" key="2">
    <source>
        <dbReference type="SAM" id="SignalP"/>
    </source>
</evidence>
<dbReference type="AlphaFoldDB" id="A0A816E6G0"/>
<keyword evidence="2" id="KW-0732">Signal</keyword>
<dbReference type="PROSITE" id="PS51257">
    <property type="entry name" value="PROKAR_LIPOPROTEIN"/>
    <property type="match status" value="1"/>
</dbReference>
<reference evidence="3" key="1">
    <citation type="submission" date="2021-02" db="EMBL/GenBank/DDBJ databases">
        <authorList>
            <person name="Nowell W R."/>
        </authorList>
    </citation>
    <scope>NUCLEOTIDE SEQUENCE</scope>
</reference>
<keyword evidence="1" id="KW-1133">Transmembrane helix</keyword>
<proteinExistence type="predicted"/>
<dbReference type="SUPFAM" id="SSF53649">
    <property type="entry name" value="Alkaline phosphatase-like"/>
    <property type="match status" value="1"/>
</dbReference>
<evidence type="ECO:0008006" key="5">
    <source>
        <dbReference type="Google" id="ProtNLM"/>
    </source>
</evidence>
<dbReference type="GO" id="GO:0016787">
    <property type="term" value="F:hydrolase activity"/>
    <property type="evidence" value="ECO:0007669"/>
    <property type="project" value="UniProtKB-ARBA"/>
</dbReference>
<gene>
    <name evidence="3" type="ORF">XAT740_LOCUS53488</name>
</gene>
<dbReference type="CDD" id="cd16018">
    <property type="entry name" value="Enpp"/>
    <property type="match status" value="1"/>
</dbReference>
<dbReference type="InterPro" id="IPR017850">
    <property type="entry name" value="Alkaline_phosphatase_core_sf"/>
</dbReference>
<name>A0A816E6G0_ADIRI</name>
<feature type="transmembrane region" description="Helical" evidence="1">
    <location>
        <begin position="438"/>
        <end position="461"/>
    </location>
</feature>
<sequence>MGKIFFLIIVINLNSFISCAIIPNQTSLTPPLLLLISLDGFRWDYPDIYQLPTFNSLVQRGVRVKHIEPSFVTATFPLHWTMITGFHEESHGVVGNVMYDPESHATAGYGDLNDTKWWAQNPHIEPIWIGNQLANDSLHRRSGVIAWPGSNVPINGHLPSRRLPFDFNRTCRTVMQQAFEWFHEPLETRINFGAIYCFESDRTGHAHGPLSSEMNQTLHQLDKDLSELLHLIDADPYLKTNLNVIVTADHGMHEVKANQRIKLDNYIDSTLYKAYGSRIFLNLFIPLAKNIDRLYRNLSGIPNLEVYKKAQIPQRYHYQSNVRIGDIFLVTKLGWEIISPGDDESHVSFGAHGHDNQETSMHPIFYAFGPAFRTNLQVESFRSVDFYPLMSHVLQLKEVETNGSFNNVQGILKEFFKTDILNTIHTLITKTTVKLRNWGYVEIVCLISVILMGLVFTIVACRYSKQLVYVQSQYEPIRYRLLSITEGSTNNFVASDSDADEVIN</sequence>
<keyword evidence="4" id="KW-1185">Reference proteome</keyword>
<dbReference type="InterPro" id="IPR002591">
    <property type="entry name" value="Phosphodiest/P_Trfase"/>
</dbReference>
<organism evidence="3 4">
    <name type="scientific">Adineta ricciae</name>
    <name type="common">Rotifer</name>
    <dbReference type="NCBI Taxonomy" id="249248"/>
    <lineage>
        <taxon>Eukaryota</taxon>
        <taxon>Metazoa</taxon>
        <taxon>Spiralia</taxon>
        <taxon>Gnathifera</taxon>
        <taxon>Rotifera</taxon>
        <taxon>Eurotatoria</taxon>
        <taxon>Bdelloidea</taxon>
        <taxon>Adinetida</taxon>
        <taxon>Adinetidae</taxon>
        <taxon>Adineta</taxon>
    </lineage>
</organism>
<dbReference type="EMBL" id="CAJNOR010009191">
    <property type="protein sequence ID" value="CAF1642029.1"/>
    <property type="molecule type" value="Genomic_DNA"/>
</dbReference>
<dbReference type="Gene3D" id="3.40.720.10">
    <property type="entry name" value="Alkaline Phosphatase, subunit A"/>
    <property type="match status" value="1"/>
</dbReference>
<evidence type="ECO:0000313" key="4">
    <source>
        <dbReference type="Proteomes" id="UP000663828"/>
    </source>
</evidence>
<evidence type="ECO:0000313" key="3">
    <source>
        <dbReference type="EMBL" id="CAF1642029.1"/>
    </source>
</evidence>
<feature type="chain" id="PRO_5032997173" description="Bis(5'-adenosyl)-triphosphatase" evidence="2">
    <location>
        <begin position="20"/>
        <end position="504"/>
    </location>
</feature>
<dbReference type="PANTHER" id="PTHR10151">
    <property type="entry name" value="ECTONUCLEOTIDE PYROPHOSPHATASE/PHOSPHODIESTERASE"/>
    <property type="match status" value="1"/>
</dbReference>
<protein>
    <recommendedName>
        <fullName evidence="5">Bis(5'-adenosyl)-triphosphatase</fullName>
    </recommendedName>
</protein>
<keyword evidence="1" id="KW-0812">Transmembrane</keyword>
<comment type="caution">
    <text evidence="3">The sequence shown here is derived from an EMBL/GenBank/DDBJ whole genome shotgun (WGS) entry which is preliminary data.</text>
</comment>
<dbReference type="Pfam" id="PF01663">
    <property type="entry name" value="Phosphodiest"/>
    <property type="match status" value="1"/>
</dbReference>
<feature type="signal peptide" evidence="2">
    <location>
        <begin position="1"/>
        <end position="19"/>
    </location>
</feature>